<feature type="repeat" description="ANK" evidence="3">
    <location>
        <begin position="878"/>
        <end position="910"/>
    </location>
</feature>
<dbReference type="GO" id="GO:0005737">
    <property type="term" value="C:cytoplasm"/>
    <property type="evidence" value="ECO:0007669"/>
    <property type="project" value="TreeGrafter"/>
</dbReference>
<feature type="compositionally biased region" description="Polar residues" evidence="4">
    <location>
        <begin position="63"/>
        <end position="95"/>
    </location>
</feature>
<dbReference type="SMART" id="SM00248">
    <property type="entry name" value="ANK"/>
    <property type="match status" value="15"/>
</dbReference>
<evidence type="ECO:0000313" key="6">
    <source>
        <dbReference type="Proteomes" id="UP000664132"/>
    </source>
</evidence>
<feature type="compositionally biased region" description="Basic and acidic residues" evidence="4">
    <location>
        <begin position="279"/>
        <end position="288"/>
    </location>
</feature>
<evidence type="ECO:0000256" key="2">
    <source>
        <dbReference type="ARBA" id="ARBA00023043"/>
    </source>
</evidence>
<dbReference type="InterPro" id="IPR002110">
    <property type="entry name" value="Ankyrin_rpt"/>
</dbReference>
<evidence type="ECO:0000256" key="4">
    <source>
        <dbReference type="SAM" id="MobiDB-lite"/>
    </source>
</evidence>
<organism evidence="5 6">
    <name type="scientific">Cadophora malorum</name>
    <dbReference type="NCBI Taxonomy" id="108018"/>
    <lineage>
        <taxon>Eukaryota</taxon>
        <taxon>Fungi</taxon>
        <taxon>Dikarya</taxon>
        <taxon>Ascomycota</taxon>
        <taxon>Pezizomycotina</taxon>
        <taxon>Leotiomycetes</taxon>
        <taxon>Helotiales</taxon>
        <taxon>Ploettnerulaceae</taxon>
        <taxon>Cadophora</taxon>
    </lineage>
</organism>
<dbReference type="AlphaFoldDB" id="A0A8H8BRX8"/>
<dbReference type="PANTHER" id="PTHR24198">
    <property type="entry name" value="ANKYRIN REPEAT AND PROTEIN KINASE DOMAIN-CONTAINING PROTEIN"/>
    <property type="match status" value="1"/>
</dbReference>
<dbReference type="PANTHER" id="PTHR24198:SF165">
    <property type="entry name" value="ANKYRIN REPEAT-CONTAINING PROTEIN-RELATED"/>
    <property type="match status" value="1"/>
</dbReference>
<feature type="region of interest" description="Disordered" evidence="4">
    <location>
        <begin position="279"/>
        <end position="339"/>
    </location>
</feature>
<gene>
    <name evidence="5" type="ORF">IFR04_004582</name>
</gene>
<feature type="compositionally biased region" description="Pro residues" evidence="4">
    <location>
        <begin position="306"/>
        <end position="320"/>
    </location>
</feature>
<reference evidence="5" key="1">
    <citation type="submission" date="2021-02" db="EMBL/GenBank/DDBJ databases">
        <title>Genome sequence Cadophora malorum strain M34.</title>
        <authorList>
            <person name="Stefanovic E."/>
            <person name="Vu D."/>
            <person name="Scully C."/>
            <person name="Dijksterhuis J."/>
            <person name="Roader J."/>
            <person name="Houbraken J."/>
        </authorList>
    </citation>
    <scope>NUCLEOTIDE SEQUENCE</scope>
    <source>
        <strain evidence="5">M34</strain>
    </source>
</reference>
<dbReference type="Pfam" id="PF00023">
    <property type="entry name" value="Ank"/>
    <property type="match status" value="1"/>
</dbReference>
<feature type="region of interest" description="Disordered" evidence="4">
    <location>
        <begin position="35"/>
        <end position="102"/>
    </location>
</feature>
<keyword evidence="1" id="KW-0677">Repeat</keyword>
<evidence type="ECO:0000256" key="3">
    <source>
        <dbReference type="PROSITE-ProRule" id="PRU00023"/>
    </source>
</evidence>
<keyword evidence="2 3" id="KW-0040">ANK repeat</keyword>
<evidence type="ECO:0000256" key="1">
    <source>
        <dbReference type="ARBA" id="ARBA00022737"/>
    </source>
</evidence>
<keyword evidence="6" id="KW-1185">Reference proteome</keyword>
<dbReference type="PROSITE" id="PS50297">
    <property type="entry name" value="ANK_REP_REGION"/>
    <property type="match status" value="1"/>
</dbReference>
<dbReference type="PROSITE" id="PS50088">
    <property type="entry name" value="ANK_REPEAT"/>
    <property type="match status" value="1"/>
</dbReference>
<dbReference type="EMBL" id="JAFJYH010000051">
    <property type="protein sequence ID" value="KAG4422316.1"/>
    <property type="molecule type" value="Genomic_DNA"/>
</dbReference>
<dbReference type="Pfam" id="PF12796">
    <property type="entry name" value="Ank_2"/>
    <property type="match status" value="3"/>
</dbReference>
<accession>A0A8H8BRX8</accession>
<feature type="compositionally biased region" description="Polar residues" evidence="4">
    <location>
        <begin position="35"/>
        <end position="49"/>
    </location>
</feature>
<dbReference type="OrthoDB" id="194358at2759"/>
<dbReference type="Proteomes" id="UP000664132">
    <property type="component" value="Unassembled WGS sequence"/>
</dbReference>
<comment type="caution">
    <text evidence="5">The sequence shown here is derived from an EMBL/GenBank/DDBJ whole genome shotgun (WGS) entry which is preliminary data.</text>
</comment>
<feature type="compositionally biased region" description="Low complexity" evidence="4">
    <location>
        <begin position="321"/>
        <end position="338"/>
    </location>
</feature>
<dbReference type="SUPFAM" id="SSF48403">
    <property type="entry name" value="Ankyrin repeat"/>
    <property type="match status" value="2"/>
</dbReference>
<proteinExistence type="predicted"/>
<name>A0A8H8BRX8_9HELO</name>
<dbReference type="InterPro" id="IPR036770">
    <property type="entry name" value="Ankyrin_rpt-contain_sf"/>
</dbReference>
<evidence type="ECO:0000313" key="5">
    <source>
        <dbReference type="EMBL" id="KAG4422316.1"/>
    </source>
</evidence>
<protein>
    <recommendedName>
        <fullName evidence="7">Ankyrin</fullName>
    </recommendedName>
</protein>
<dbReference type="Gene3D" id="1.25.40.20">
    <property type="entry name" value="Ankyrin repeat-containing domain"/>
    <property type="match status" value="3"/>
</dbReference>
<evidence type="ECO:0008006" key="7">
    <source>
        <dbReference type="Google" id="ProtNLM"/>
    </source>
</evidence>
<sequence length="1101" mass="120867">MSSYHPLTTTNDGDFGDFSFLDALTFDSKEPSLNITDLGQHAPSNQLSLYPSRPTVPEKNDSFRSQQKPQIDTLERSTTNTLKRTATRNNGQTNPVKEKKTVKMAPTVSKPQMNCLELCHKTTMSIDLIAVHILEYLTTAKQVAYGFEPLAHDFLDTCQILFSIEAGLGECNRSGQKLPQEMLTELDHKFRVTQADFNILNQMIVKMIAPASKLARSWGKLFGDNDIKKISMALAKTRESLKMSSLMFQWSLGEESTEKEKGIGFTGLAAALDRMDHKAGKVTKDSSARRAPSPKVLTPAVTPKSATPPPTQPPSQPLPQIPQQHQQLQHQVQTPSLQSQHLATQYEPLTQVPQFPAPPPDLAPAFPFGAIDVQNGMQNGMSNGMQNGYSNGMQNGMQNGLQHQHQSFQQPQAPWSNRSSSIHHDSPLSNGRMAFANGLHAHAPGSPDHRHQSTVHTNGSDLMNPYDHYGRHSAMDDARSVTNITEPDSLSEEFAILELDPAKVVRHSVDPSSMPRVYPRNGVEGDTANMKGALVSAIRSKNYKLIEQLLHRGVSPNLGFNMHPLREAIQSLDEESLRLLLLFGADPNESNRDSITPLFVCLERSFLGGATLLLKYGADPNLVAGPELESPLAIAATANMVAFTHLFLSHNGDANHMTATGAPILTAAIKKKTPKKFIDMILAYGAKPNTKTREGHTALFDAINLARTDIVTSLLENKADPNLPGPKHMLWPAVHHPKCLQVLFAHGADHKKAPGIMELAVSINSMESVRLILNAGVSPDIKKDGVYTPLCTSIRDDRADMLKLLLANNADPNLPASEYPCFKCVTHDRVHFLPLLVAAGANLNSPKGIIEEAVNFNNVEALNWLLEQGVNPNDRSPKGHSALTTAIRENRLELVDLLLMRGADPHVRGENWPLCMAVAKPPILKRLLTVVKEPQAFKGIMEMAVHADQLESVKMLIAAGVSVEDKNGGVFSPLTTAIREDHRPIVKYLLTDGGADVNSPGEHLPIVKSLRTYRGAETEILELLLEHGADPNMMYRGWNGIMQAVENGEADVLRLLARKAGVDLEVRDEMGRTVVEMAASRGWEEAVQILIEGDMGLRMRK</sequence>